<dbReference type="PANTHER" id="PTHR10165">
    <property type="entry name" value="LIPID PHOSPHATE PHOSPHATASE"/>
    <property type="match status" value="1"/>
</dbReference>
<keyword evidence="4 6" id="KW-1133">Transmembrane helix</keyword>
<keyword evidence="5 6" id="KW-0472">Membrane</keyword>
<dbReference type="InterPro" id="IPR000326">
    <property type="entry name" value="PAP2/HPO"/>
</dbReference>
<dbReference type="Proteomes" id="UP000667349">
    <property type="component" value="Unassembled WGS sequence"/>
</dbReference>
<evidence type="ECO:0000256" key="3">
    <source>
        <dbReference type="ARBA" id="ARBA00022692"/>
    </source>
</evidence>
<feature type="transmembrane region" description="Helical" evidence="6">
    <location>
        <begin position="49"/>
        <end position="67"/>
    </location>
</feature>
<dbReference type="InterPro" id="IPR043216">
    <property type="entry name" value="PAP-like"/>
</dbReference>
<accession>A0A836JMQ5</accession>
<feature type="transmembrane region" description="Helical" evidence="6">
    <location>
        <begin position="87"/>
        <end position="112"/>
    </location>
</feature>
<sequence length="794" mass="90915">MHNRSLSQRQCTVAKKNPPIVNENRRGEKVIEKQKTSCRSIKWSCRNHLIVVITLLALLEFLVQPYQQIGFFCNDPKISFKFTGDTISAGVIISFSVAVPLLVIWIAEYIYYSADSYESVSYYGTRSKLIWRWYGHYTAGILTLTLLCETMKLMIGEPRPHFLDTCKPREAANCTNEYIISYTCTNTEVSAWSINDSNKSFPSGHAALSVYTSIFLVWYLQNRMPNRMLFLKPWLQCLASMWAVTCSITRVGDNRHHWWDVLIGDVLGLLFGLFVVILSCRHFCLERTAANAANAATYALNESLENGQIGGQICYNKQRKHNVLLNPNVDISEIREMKDIGRKPKMIESVKARFRKVISTGQLRRWEKQMNVDGLQADNNNNNVIENVKYNIIKKVECSTANICTYDYTMQPVISADDKLLSPTSYSVLFIANNIFIMALKSGKHLIILKLKITLTHNQFLSPKFINLFKCDEISVITCALCRKSLCILLNSIFHYNELEVTEETYLDYQESYKLYHSEIIDDEEAWSKDNLNSHPQCSNDDADSSCKRRLQDQEEIGNLNSIFKNISQLGIKNGFQLEIHFGKLLPNGGVKKVSTTHSYIIQSISCNENLLLFTSINVIVKISKSGKMVKNYVSLRFSQKLPCYIEYTDLSSIPFAQYLFAIEKKYISGSIYLNLKRKSLHACREGLLVHTLIVREDVGELSFFAVSSTNGDEFKYDIHSEYSTEIEISCQMYNELTTDDPRNQSTILGSIHRISKHFEESRNKDSRRGALTINDLENILAPKINNSGRFYLF</sequence>
<gene>
    <name evidence="8" type="primary">Plpp3_0</name>
    <name evidence="8" type="ORF">G6Z75_0008827</name>
</gene>
<dbReference type="CDD" id="cd03384">
    <property type="entry name" value="PAP2_wunen"/>
    <property type="match status" value="1"/>
</dbReference>
<dbReference type="AlphaFoldDB" id="A0A836JMQ5"/>
<proteinExistence type="inferred from homology"/>
<dbReference type="GO" id="GO:0008195">
    <property type="term" value="F:phosphatidate phosphatase activity"/>
    <property type="evidence" value="ECO:0007669"/>
    <property type="project" value="TreeGrafter"/>
</dbReference>
<feature type="non-terminal residue" evidence="8">
    <location>
        <position position="1"/>
    </location>
</feature>
<evidence type="ECO:0000256" key="5">
    <source>
        <dbReference type="ARBA" id="ARBA00023136"/>
    </source>
</evidence>
<comment type="similarity">
    <text evidence="2">Belongs to the PA-phosphatase related phosphoesterase family.</text>
</comment>
<evidence type="ECO:0000259" key="7">
    <source>
        <dbReference type="SMART" id="SM00014"/>
    </source>
</evidence>
<feature type="transmembrane region" description="Helical" evidence="6">
    <location>
        <begin position="203"/>
        <end position="221"/>
    </location>
</feature>
<protein>
    <submittedName>
        <fullName evidence="8">PLPP3 phosphatase</fullName>
    </submittedName>
</protein>
<evidence type="ECO:0000256" key="1">
    <source>
        <dbReference type="ARBA" id="ARBA00004141"/>
    </source>
</evidence>
<feature type="non-terminal residue" evidence="8">
    <location>
        <position position="794"/>
    </location>
</feature>
<dbReference type="SMART" id="SM00014">
    <property type="entry name" value="acidPPc"/>
    <property type="match status" value="1"/>
</dbReference>
<dbReference type="GO" id="GO:0046839">
    <property type="term" value="P:phospholipid dephosphorylation"/>
    <property type="evidence" value="ECO:0007669"/>
    <property type="project" value="TreeGrafter"/>
</dbReference>
<dbReference type="SUPFAM" id="SSF48317">
    <property type="entry name" value="Acid phosphatase/Vanadium-dependent haloperoxidase"/>
    <property type="match status" value="1"/>
</dbReference>
<feature type="transmembrane region" description="Helical" evidence="6">
    <location>
        <begin position="133"/>
        <end position="155"/>
    </location>
</feature>
<dbReference type="GO" id="GO:0005886">
    <property type="term" value="C:plasma membrane"/>
    <property type="evidence" value="ECO:0007669"/>
    <property type="project" value="TreeGrafter"/>
</dbReference>
<keyword evidence="3 6" id="KW-0812">Transmembrane</keyword>
<evidence type="ECO:0000313" key="9">
    <source>
        <dbReference type="Proteomes" id="UP000667349"/>
    </source>
</evidence>
<dbReference type="GO" id="GO:0006644">
    <property type="term" value="P:phospholipid metabolic process"/>
    <property type="evidence" value="ECO:0007669"/>
    <property type="project" value="InterPro"/>
</dbReference>
<organism evidence="8 9">
    <name type="scientific">Acromyrmex insinuator</name>
    <dbReference type="NCBI Taxonomy" id="230686"/>
    <lineage>
        <taxon>Eukaryota</taxon>
        <taxon>Metazoa</taxon>
        <taxon>Ecdysozoa</taxon>
        <taxon>Arthropoda</taxon>
        <taxon>Hexapoda</taxon>
        <taxon>Insecta</taxon>
        <taxon>Pterygota</taxon>
        <taxon>Neoptera</taxon>
        <taxon>Endopterygota</taxon>
        <taxon>Hymenoptera</taxon>
        <taxon>Apocrita</taxon>
        <taxon>Aculeata</taxon>
        <taxon>Formicoidea</taxon>
        <taxon>Formicidae</taxon>
        <taxon>Myrmicinae</taxon>
        <taxon>Acromyrmex</taxon>
    </lineage>
</organism>
<dbReference type="EMBL" id="JAANHZ010000306">
    <property type="protein sequence ID" value="KAG5312667.1"/>
    <property type="molecule type" value="Genomic_DNA"/>
</dbReference>
<dbReference type="Pfam" id="PF01569">
    <property type="entry name" value="PAP2"/>
    <property type="match status" value="1"/>
</dbReference>
<comment type="subcellular location">
    <subcellularLocation>
        <location evidence="1">Membrane</location>
        <topology evidence="1">Multi-pass membrane protein</topology>
    </subcellularLocation>
</comment>
<evidence type="ECO:0000313" key="8">
    <source>
        <dbReference type="EMBL" id="KAG5312667.1"/>
    </source>
</evidence>
<feature type="transmembrane region" description="Helical" evidence="6">
    <location>
        <begin position="258"/>
        <end position="278"/>
    </location>
</feature>
<comment type="caution">
    <text evidence="8">The sequence shown here is derived from an EMBL/GenBank/DDBJ whole genome shotgun (WGS) entry which is preliminary data.</text>
</comment>
<keyword evidence="9" id="KW-1185">Reference proteome</keyword>
<evidence type="ECO:0000256" key="6">
    <source>
        <dbReference type="SAM" id="Phobius"/>
    </source>
</evidence>
<dbReference type="Gene3D" id="1.20.144.10">
    <property type="entry name" value="Phosphatidic acid phosphatase type 2/haloperoxidase"/>
    <property type="match status" value="1"/>
</dbReference>
<evidence type="ECO:0000256" key="4">
    <source>
        <dbReference type="ARBA" id="ARBA00022989"/>
    </source>
</evidence>
<name>A0A836JMQ5_9HYME</name>
<reference evidence="8" key="1">
    <citation type="submission" date="2020-02" db="EMBL/GenBank/DDBJ databases">
        <title>Relaxed selection underlies rapid genomic changes in the transitions from sociality to social parasitism in ants.</title>
        <authorList>
            <person name="Bi X."/>
        </authorList>
    </citation>
    <scope>NUCLEOTIDE SEQUENCE</scope>
    <source>
        <strain evidence="8">BGI-DK2013a</strain>
        <tissue evidence="8">Whole body</tissue>
    </source>
</reference>
<feature type="domain" description="Phosphatidic acid phosphatase type 2/haloperoxidase" evidence="7">
    <location>
        <begin position="134"/>
        <end position="276"/>
    </location>
</feature>
<evidence type="ECO:0000256" key="2">
    <source>
        <dbReference type="ARBA" id="ARBA00008816"/>
    </source>
</evidence>
<dbReference type="GO" id="GO:0007165">
    <property type="term" value="P:signal transduction"/>
    <property type="evidence" value="ECO:0007669"/>
    <property type="project" value="TreeGrafter"/>
</dbReference>
<dbReference type="InterPro" id="IPR036938">
    <property type="entry name" value="PAP2/HPO_sf"/>
</dbReference>
<dbReference type="PANTHER" id="PTHR10165:SF103">
    <property type="entry name" value="PHOSPHOLIPID PHOSPHATASE HOMOLOG 1.2 HOMOLOG"/>
    <property type="match status" value="1"/>
</dbReference>